<dbReference type="Proteomes" id="UP000290191">
    <property type="component" value="Unassembled WGS sequence"/>
</dbReference>
<comment type="caution">
    <text evidence="4">Lacks conserved residue(s) required for the propagation of feature annotation.</text>
</comment>
<dbReference type="Pfam" id="PF01734">
    <property type="entry name" value="Patatin"/>
    <property type="match status" value="1"/>
</dbReference>
<gene>
    <name evidence="6" type="ORF">CRV06_01790</name>
</gene>
<keyword evidence="7" id="KW-1185">Reference proteome</keyword>
<dbReference type="PANTHER" id="PTHR14226:SF76">
    <property type="entry name" value="NTE FAMILY PROTEIN RSSA"/>
    <property type="match status" value="1"/>
</dbReference>
<dbReference type="STRING" id="877500.GCA_000935065_02364"/>
<feature type="active site" description="Proton acceptor" evidence="4">
    <location>
        <position position="156"/>
    </location>
</feature>
<dbReference type="OrthoDB" id="5290098at2"/>
<keyword evidence="1 4" id="KW-0378">Hydrolase</keyword>
<dbReference type="SUPFAM" id="SSF52151">
    <property type="entry name" value="FabD/lysophospholipase-like"/>
    <property type="match status" value="1"/>
</dbReference>
<dbReference type="GO" id="GO:0016787">
    <property type="term" value="F:hydrolase activity"/>
    <property type="evidence" value="ECO:0007669"/>
    <property type="project" value="UniProtKB-UniRule"/>
</dbReference>
<dbReference type="AlphaFoldDB" id="A0A4Q0Y4W1"/>
<protein>
    <submittedName>
        <fullName evidence="6">Patatin</fullName>
    </submittedName>
</protein>
<evidence type="ECO:0000256" key="1">
    <source>
        <dbReference type="ARBA" id="ARBA00022801"/>
    </source>
</evidence>
<dbReference type="InterPro" id="IPR050301">
    <property type="entry name" value="NTE"/>
</dbReference>
<evidence type="ECO:0000259" key="5">
    <source>
        <dbReference type="PROSITE" id="PS51635"/>
    </source>
</evidence>
<accession>A0A4Q0Y4W1</accession>
<reference evidence="6 7" key="1">
    <citation type="submission" date="2017-10" db="EMBL/GenBank/DDBJ databases">
        <title>Genomics of the genus Arcobacter.</title>
        <authorList>
            <person name="Perez-Cataluna A."/>
            <person name="Figueras M.J."/>
        </authorList>
    </citation>
    <scope>NUCLEOTIDE SEQUENCE [LARGE SCALE GENOMIC DNA]</scope>
    <source>
        <strain evidence="6 7">DSM 24636</strain>
    </source>
</reference>
<comment type="caution">
    <text evidence="6">The sequence shown here is derived from an EMBL/GenBank/DDBJ whole genome shotgun (WGS) entry which is preliminary data.</text>
</comment>
<evidence type="ECO:0000256" key="4">
    <source>
        <dbReference type="PROSITE-ProRule" id="PRU01161"/>
    </source>
</evidence>
<dbReference type="InterPro" id="IPR016035">
    <property type="entry name" value="Acyl_Trfase/lysoPLipase"/>
</dbReference>
<name>A0A4Q0Y4W1_9BACT</name>
<evidence type="ECO:0000313" key="6">
    <source>
        <dbReference type="EMBL" id="RXJ64893.1"/>
    </source>
</evidence>
<dbReference type="EMBL" id="PDKO01000001">
    <property type="protein sequence ID" value="RXJ64893.1"/>
    <property type="molecule type" value="Genomic_DNA"/>
</dbReference>
<dbReference type="PANTHER" id="PTHR14226">
    <property type="entry name" value="NEUROPATHY TARGET ESTERASE/SWISS CHEESE D.MELANOGASTER"/>
    <property type="match status" value="1"/>
</dbReference>
<evidence type="ECO:0000313" key="7">
    <source>
        <dbReference type="Proteomes" id="UP000290191"/>
    </source>
</evidence>
<dbReference type="PROSITE" id="PS51635">
    <property type="entry name" value="PNPLA"/>
    <property type="match status" value="1"/>
</dbReference>
<organism evidence="6 7">
    <name type="scientific">Halarcobacter anaerophilus</name>
    <dbReference type="NCBI Taxonomy" id="877500"/>
    <lineage>
        <taxon>Bacteria</taxon>
        <taxon>Pseudomonadati</taxon>
        <taxon>Campylobacterota</taxon>
        <taxon>Epsilonproteobacteria</taxon>
        <taxon>Campylobacterales</taxon>
        <taxon>Arcobacteraceae</taxon>
        <taxon>Halarcobacter</taxon>
    </lineage>
</organism>
<evidence type="ECO:0000256" key="3">
    <source>
        <dbReference type="ARBA" id="ARBA00023098"/>
    </source>
</evidence>
<keyword evidence="2 4" id="KW-0442">Lipid degradation</keyword>
<feature type="active site" description="Nucleophile" evidence="4">
    <location>
        <position position="42"/>
    </location>
</feature>
<dbReference type="GO" id="GO:0016042">
    <property type="term" value="P:lipid catabolic process"/>
    <property type="evidence" value="ECO:0007669"/>
    <property type="project" value="UniProtKB-UniRule"/>
</dbReference>
<evidence type="ECO:0000256" key="2">
    <source>
        <dbReference type="ARBA" id="ARBA00022963"/>
    </source>
</evidence>
<dbReference type="Gene3D" id="3.40.1090.10">
    <property type="entry name" value="Cytosolic phospholipase A2 catalytic domain"/>
    <property type="match status" value="1"/>
</dbReference>
<dbReference type="InterPro" id="IPR002641">
    <property type="entry name" value="PNPLA_dom"/>
</dbReference>
<sequence length="310" mass="34822">MNNKKTISLVLGSGGARGYAHIGVIETIEKKGYTIKSIAGSSMGALIGGLYAVGKLKEYKQWVLNLNYYDIYKLLSISSVEGGLVDAEKVFDKIKTFIGDINIEDLPIKYKAVATSLNTQETIVFEKGKLIDAIRASVAIPTIFIPIYKDDKILVDGGVLNPLPINLTSKDKTDLKIAVNLDANIKNKYIIDIPIEQLTREEVLYNEFNNLLNKAETLLPKELLTIVYKYRLNWISKKKEKKKALIKCDISSILRMTLNTARTVLSKYYIQNNKVDILIEISKESCSFYEFTKAYEMIEIGKMAANEAVK</sequence>
<feature type="short sequence motif" description="GXSXG" evidence="4">
    <location>
        <begin position="40"/>
        <end position="44"/>
    </location>
</feature>
<proteinExistence type="predicted"/>
<feature type="short sequence motif" description="DGA/G" evidence="4">
    <location>
        <begin position="156"/>
        <end position="158"/>
    </location>
</feature>
<keyword evidence="3 4" id="KW-0443">Lipid metabolism</keyword>
<feature type="domain" description="PNPLA" evidence="5">
    <location>
        <begin position="9"/>
        <end position="169"/>
    </location>
</feature>